<evidence type="ECO:0000313" key="2">
    <source>
        <dbReference type="EMBL" id="HIK00860.1"/>
    </source>
</evidence>
<dbReference type="CDD" id="cd02969">
    <property type="entry name" value="PRX_like1"/>
    <property type="match status" value="1"/>
</dbReference>
<name>A0A832X6H2_9ARCH</name>
<dbReference type="InterPro" id="IPR047262">
    <property type="entry name" value="PRX-like1"/>
</dbReference>
<proteinExistence type="predicted"/>
<dbReference type="InterPro" id="IPR013766">
    <property type="entry name" value="Thioredoxin_domain"/>
</dbReference>
<dbReference type="EMBL" id="DVAB01000040">
    <property type="protein sequence ID" value="HIK00860.1"/>
    <property type="molecule type" value="Genomic_DNA"/>
</dbReference>
<dbReference type="Gene3D" id="3.40.30.10">
    <property type="entry name" value="Glutaredoxin"/>
    <property type="match status" value="1"/>
</dbReference>
<comment type="caution">
    <text evidence="2">The sequence shown here is derived from an EMBL/GenBank/DDBJ whole genome shotgun (WGS) entry which is preliminary data.</text>
</comment>
<accession>A0A832X6H2</accession>
<dbReference type="InterPro" id="IPR036249">
    <property type="entry name" value="Thioredoxin-like_sf"/>
</dbReference>
<evidence type="ECO:0000313" key="3">
    <source>
        <dbReference type="Proteomes" id="UP000646946"/>
    </source>
</evidence>
<dbReference type="Pfam" id="PF00578">
    <property type="entry name" value="AhpC-TSA"/>
    <property type="match status" value="1"/>
</dbReference>
<protein>
    <submittedName>
        <fullName evidence="2">Thioredoxin family protein</fullName>
    </submittedName>
</protein>
<gene>
    <name evidence="2" type="ORF">H1016_04960</name>
</gene>
<sequence>MVLINEAQQTYGVGEEALDFSLPGTDGKTYFLESFSSAKVLVIVFTCNHCPYAQVYMPRIIQLQKDFVKKGVQFVGINPNDSVAYPDDSFEEMKVWAEKWGLNFPYLRDETQETAMAYKAVCTPDIFVFDSQRKLRYRGKVDDSSPYDQPKTAKNFWLREAIDLALQQKSPKTAFRPVMGCSIKWKKKNEPQFLSIKASK</sequence>
<dbReference type="GO" id="GO:0016209">
    <property type="term" value="F:antioxidant activity"/>
    <property type="evidence" value="ECO:0007669"/>
    <property type="project" value="InterPro"/>
</dbReference>
<dbReference type="PROSITE" id="PS51352">
    <property type="entry name" value="THIOREDOXIN_2"/>
    <property type="match status" value="1"/>
</dbReference>
<dbReference type="AlphaFoldDB" id="A0A832X6H2"/>
<dbReference type="Proteomes" id="UP000646946">
    <property type="component" value="Unassembled WGS sequence"/>
</dbReference>
<keyword evidence="3" id="KW-1185">Reference proteome</keyword>
<dbReference type="GO" id="GO:0016491">
    <property type="term" value="F:oxidoreductase activity"/>
    <property type="evidence" value="ECO:0007669"/>
    <property type="project" value="InterPro"/>
</dbReference>
<dbReference type="InterPro" id="IPR000866">
    <property type="entry name" value="AhpC/TSA"/>
</dbReference>
<dbReference type="SUPFAM" id="SSF52833">
    <property type="entry name" value="Thioredoxin-like"/>
    <property type="match status" value="1"/>
</dbReference>
<reference evidence="2 3" key="1">
    <citation type="journal article" name="Nat. Commun.">
        <title>Undinarchaeota illuminate DPANN phylogeny and the impact of gene transfer on archaeal evolution.</title>
        <authorList>
            <person name="Dombrowski N."/>
            <person name="Williams T.A."/>
            <person name="Sun J."/>
            <person name="Woodcroft B.J."/>
            <person name="Lee J.H."/>
            <person name="Minh B.Q."/>
            <person name="Rinke C."/>
            <person name="Spang A."/>
        </authorList>
    </citation>
    <scope>NUCLEOTIDE SEQUENCE [LARGE SCALE GENOMIC DNA]</scope>
    <source>
        <strain evidence="2">MAG_bin1129</strain>
    </source>
</reference>
<feature type="domain" description="Thioredoxin" evidence="1">
    <location>
        <begin position="11"/>
        <end position="167"/>
    </location>
</feature>
<evidence type="ECO:0000259" key="1">
    <source>
        <dbReference type="PROSITE" id="PS51352"/>
    </source>
</evidence>
<organism evidence="2 3">
    <name type="scientific">Candidatus Naiadarchaeum limnaeum</name>
    <dbReference type="NCBI Taxonomy" id="2756139"/>
    <lineage>
        <taxon>Archaea</taxon>
        <taxon>Candidatus Undinarchaeota</taxon>
        <taxon>Candidatus Undinarchaeia</taxon>
        <taxon>Candidatus Naiadarchaeales</taxon>
        <taxon>Candidatus Naiadarchaeaceae</taxon>
        <taxon>Candidatus Naiadarchaeum</taxon>
    </lineage>
</organism>
<dbReference type="PANTHER" id="PTHR43640:SF1">
    <property type="entry name" value="THIOREDOXIN-DEPENDENT PEROXIREDOXIN"/>
    <property type="match status" value="1"/>
</dbReference>
<dbReference type="PANTHER" id="PTHR43640">
    <property type="entry name" value="OS07G0260300 PROTEIN"/>
    <property type="match status" value="1"/>
</dbReference>